<dbReference type="InterPro" id="IPR013196">
    <property type="entry name" value="HTH_11"/>
</dbReference>
<dbReference type="PANTHER" id="PTHR34580:SF1">
    <property type="entry name" value="PROTEIN PAFC"/>
    <property type="match status" value="1"/>
</dbReference>
<dbReference type="SUPFAM" id="SSF46785">
    <property type="entry name" value="Winged helix' DNA-binding domain"/>
    <property type="match status" value="1"/>
</dbReference>
<dbReference type="Pfam" id="PF08279">
    <property type="entry name" value="HTH_11"/>
    <property type="match status" value="1"/>
</dbReference>
<dbReference type="RefSeq" id="WP_068527297.1">
    <property type="nucleotide sequence ID" value="NZ_LVJH01000002.1"/>
</dbReference>
<dbReference type="GO" id="GO:0003677">
    <property type="term" value="F:DNA binding"/>
    <property type="evidence" value="ECO:0007669"/>
    <property type="project" value="UniProtKB-KW"/>
</dbReference>
<reference evidence="2 3" key="1">
    <citation type="submission" date="2016-03" db="EMBL/GenBank/DDBJ databases">
        <title>Draft genome sequence of Paenibacillus glacialis DSM 22343.</title>
        <authorList>
            <person name="Shin S.-K."/>
            <person name="Yi H."/>
        </authorList>
    </citation>
    <scope>NUCLEOTIDE SEQUENCE [LARGE SCALE GENOMIC DNA]</scope>
    <source>
        <strain evidence="2 3">DSM 22343</strain>
    </source>
</reference>
<dbReference type="InterPro" id="IPR036390">
    <property type="entry name" value="WH_DNA-bd_sf"/>
</dbReference>
<gene>
    <name evidence="2" type="ORF">PGLA_00675</name>
</gene>
<evidence type="ECO:0000313" key="3">
    <source>
        <dbReference type="Proteomes" id="UP000076967"/>
    </source>
</evidence>
<dbReference type="STRING" id="494026.PGLA_00675"/>
<comment type="caution">
    <text evidence="2">The sequence shown here is derived from an EMBL/GenBank/DDBJ whole genome shotgun (WGS) entry which is preliminary data.</text>
</comment>
<dbReference type="InterPro" id="IPR051534">
    <property type="entry name" value="CBASS_pafABC_assoc_protein"/>
</dbReference>
<protein>
    <submittedName>
        <fullName evidence="2">DNA-binding protein</fullName>
    </submittedName>
</protein>
<keyword evidence="3" id="KW-1185">Reference proteome</keyword>
<dbReference type="OrthoDB" id="9815009at2"/>
<name>A0A168NMN1_9BACL</name>
<evidence type="ECO:0000259" key="1">
    <source>
        <dbReference type="Pfam" id="PF08279"/>
    </source>
</evidence>
<dbReference type="Gene3D" id="1.10.10.10">
    <property type="entry name" value="Winged helix-like DNA-binding domain superfamily/Winged helix DNA-binding domain"/>
    <property type="match status" value="1"/>
</dbReference>
<dbReference type="InterPro" id="IPR036388">
    <property type="entry name" value="WH-like_DNA-bd_sf"/>
</dbReference>
<organism evidence="2 3">
    <name type="scientific">Paenibacillus glacialis</name>
    <dbReference type="NCBI Taxonomy" id="494026"/>
    <lineage>
        <taxon>Bacteria</taxon>
        <taxon>Bacillati</taxon>
        <taxon>Bacillota</taxon>
        <taxon>Bacilli</taxon>
        <taxon>Bacillales</taxon>
        <taxon>Paenibacillaceae</taxon>
        <taxon>Paenibacillus</taxon>
    </lineage>
</organism>
<feature type="domain" description="Helix-turn-helix type 11" evidence="1">
    <location>
        <begin position="7"/>
        <end position="55"/>
    </location>
</feature>
<dbReference type="Proteomes" id="UP000076967">
    <property type="component" value="Unassembled WGS sequence"/>
</dbReference>
<dbReference type="AlphaFoldDB" id="A0A168NMN1"/>
<accession>A0A168NMN1</accession>
<keyword evidence="2" id="KW-0238">DNA-binding</keyword>
<evidence type="ECO:0000313" key="2">
    <source>
        <dbReference type="EMBL" id="OAB45944.1"/>
    </source>
</evidence>
<dbReference type="EMBL" id="LVJH01000002">
    <property type="protein sequence ID" value="OAB45944.1"/>
    <property type="molecule type" value="Genomic_DNA"/>
</dbReference>
<dbReference type="PANTHER" id="PTHR34580">
    <property type="match status" value="1"/>
</dbReference>
<proteinExistence type="predicted"/>
<sequence>MTDRLIRIMRIITLVQAMPGVLARELAERCGTTERTIYRDMDVLSAMHIPIVHQGYGKGYKFIGDFSLYPLDWTEKEMQAFASLSNIMEQIKPLLPEDFESAYEKVMAVSYKNNSDFQ</sequence>